<reference evidence="2 3" key="1">
    <citation type="journal article" date="2019" name="Microbiol. Resour. Announc.">
        <title>Complete Genome Sequence of Halomonas sulfidaeris Strain Esulfide1 Isolated from a Metal Sulfide Rock at a Depth of 2,200 Meters, Obtained Using Nanopore Sequencing.</title>
        <authorList>
            <person name="Saito M."/>
            <person name="Nishigata A."/>
            <person name="Galipon J."/>
            <person name="Arakawa K."/>
        </authorList>
    </citation>
    <scope>NUCLEOTIDE SEQUENCE [LARGE SCALE GENOMIC DNA]</scope>
    <source>
        <strain evidence="2 3">ATCC BAA-803</strain>
    </source>
</reference>
<sequence length="107" mass="11210">MMQQSEQRSGQNDHDVIIVGGGMVGAALAARLGHTGFSVGLVEQDDAPTPPSGDYDLRISSLNARSLAFVKASGTSLPEERSCPFRHIDVSNQDGTGHSLFSAKIAA</sequence>
<evidence type="ECO:0000313" key="3">
    <source>
        <dbReference type="Proteomes" id="UP000320231"/>
    </source>
</evidence>
<accession>A0A455U235</accession>
<protein>
    <recommendedName>
        <fullName evidence="1">FAD-binding domain-containing protein</fullName>
    </recommendedName>
</protein>
<evidence type="ECO:0000259" key="1">
    <source>
        <dbReference type="Pfam" id="PF01494"/>
    </source>
</evidence>
<dbReference type="Pfam" id="PF01494">
    <property type="entry name" value="FAD_binding_3"/>
    <property type="match status" value="1"/>
</dbReference>
<dbReference type="Gene3D" id="3.50.50.60">
    <property type="entry name" value="FAD/NAD(P)-binding domain"/>
    <property type="match status" value="1"/>
</dbReference>
<proteinExistence type="predicted"/>
<dbReference type="Proteomes" id="UP000320231">
    <property type="component" value="Chromosome"/>
</dbReference>
<dbReference type="PANTHER" id="PTHR43876:SF7">
    <property type="entry name" value="UBIQUINONE BIOSYNTHESIS MONOOXYGENASE COQ6, MITOCHONDRIAL"/>
    <property type="match status" value="1"/>
</dbReference>
<organism evidence="2 3">
    <name type="scientific">Vreelandella sulfidaeris</name>
    <dbReference type="NCBI Taxonomy" id="115553"/>
    <lineage>
        <taxon>Bacteria</taxon>
        <taxon>Pseudomonadati</taxon>
        <taxon>Pseudomonadota</taxon>
        <taxon>Gammaproteobacteria</taxon>
        <taxon>Oceanospirillales</taxon>
        <taxon>Halomonadaceae</taxon>
        <taxon>Vreelandella</taxon>
    </lineage>
</organism>
<dbReference type="InterPro" id="IPR036188">
    <property type="entry name" value="FAD/NAD-bd_sf"/>
</dbReference>
<dbReference type="KEGG" id="hsr:HSBAA_10030"/>
<name>A0A455U235_9GAMM</name>
<dbReference type="SUPFAM" id="SSF51905">
    <property type="entry name" value="FAD/NAD(P)-binding domain"/>
    <property type="match status" value="1"/>
</dbReference>
<dbReference type="InterPro" id="IPR051205">
    <property type="entry name" value="UbiH/COQ6_monooxygenase"/>
</dbReference>
<feature type="domain" description="FAD-binding" evidence="1">
    <location>
        <begin position="14"/>
        <end position="71"/>
    </location>
</feature>
<gene>
    <name evidence="2" type="ORF">HSBAA_10030</name>
</gene>
<dbReference type="GO" id="GO:0071949">
    <property type="term" value="F:FAD binding"/>
    <property type="evidence" value="ECO:0007669"/>
    <property type="project" value="InterPro"/>
</dbReference>
<dbReference type="AlphaFoldDB" id="A0A455U235"/>
<dbReference type="PANTHER" id="PTHR43876">
    <property type="entry name" value="UBIQUINONE BIOSYNTHESIS MONOOXYGENASE COQ6, MITOCHONDRIAL"/>
    <property type="match status" value="1"/>
</dbReference>
<dbReference type="InterPro" id="IPR002938">
    <property type="entry name" value="FAD-bd"/>
</dbReference>
<dbReference type="EMBL" id="AP019514">
    <property type="protein sequence ID" value="BBI59697.1"/>
    <property type="molecule type" value="Genomic_DNA"/>
</dbReference>
<evidence type="ECO:0000313" key="2">
    <source>
        <dbReference type="EMBL" id="BBI59697.1"/>
    </source>
</evidence>